<dbReference type="Proteomes" id="UP001296104">
    <property type="component" value="Unassembled WGS sequence"/>
</dbReference>
<gene>
    <name evidence="2" type="ORF">LECACI_7A001601</name>
</gene>
<evidence type="ECO:0000256" key="1">
    <source>
        <dbReference type="SAM" id="Phobius"/>
    </source>
</evidence>
<keyword evidence="3" id="KW-1185">Reference proteome</keyword>
<dbReference type="EMBL" id="CAVMBE010000006">
    <property type="protein sequence ID" value="CAK3847436.1"/>
    <property type="molecule type" value="Genomic_DNA"/>
</dbReference>
<reference evidence="2" key="1">
    <citation type="submission" date="2023-11" db="EMBL/GenBank/DDBJ databases">
        <authorList>
            <person name="Alioto T."/>
            <person name="Alioto T."/>
            <person name="Gomez Garrido J."/>
        </authorList>
    </citation>
    <scope>NUCLEOTIDE SEQUENCE</scope>
</reference>
<dbReference type="Gene3D" id="1.20.58.340">
    <property type="entry name" value="Magnesium transport protein CorA, transmembrane region"/>
    <property type="match status" value="1"/>
</dbReference>
<sequence>MDNRIMKRVQERVLLQAERDGRFCAQETEYHCITAPANGGIKTQYTVANDREEEKGFSSRFLPKISTAEGYDPFHRDLDWEKPYTLRCVLQRTRPRHVSTRPDVLPFGNAEEMRVVFDSLDLPASYFQIADGSPATARSAIIWNDHGKPERYELVAYCVTKQGDWGMALSHNASTMSTAAFWSVDERIDSQALTQDLHDFQDHAAHPMLIPCIMLSAALRMAVQRRHSIKERISQLESTISALRHPVLSVDVDEDPPDLDHLFELLQSCRKDQASRRGRYDFWDTFHTAIEEGFTYASSLAINRTARDDLYQWSSLTRQRLQSLKARDKDHTHRVDNISALLHNLVQQREIRLQSSIAKAARRDSQDMKFIAVLGSIFLPASLVATILNVPAFQFVTNGGVLFGAYVGITIPFVVVVVVLCVTRPYWVTWRVWGVRGIEQKGVESAGEKVDMTVPRRSSTLATLA</sequence>
<keyword evidence="1" id="KW-1133">Transmembrane helix</keyword>
<protein>
    <submittedName>
        <fullName evidence="2">Uncharacterized protein</fullName>
    </submittedName>
</protein>
<accession>A0AAI8YTB7</accession>
<evidence type="ECO:0000313" key="2">
    <source>
        <dbReference type="EMBL" id="CAK3847436.1"/>
    </source>
</evidence>
<organism evidence="2 3">
    <name type="scientific">Lecanosticta acicola</name>
    <dbReference type="NCBI Taxonomy" id="111012"/>
    <lineage>
        <taxon>Eukaryota</taxon>
        <taxon>Fungi</taxon>
        <taxon>Dikarya</taxon>
        <taxon>Ascomycota</taxon>
        <taxon>Pezizomycotina</taxon>
        <taxon>Dothideomycetes</taxon>
        <taxon>Dothideomycetidae</taxon>
        <taxon>Mycosphaerellales</taxon>
        <taxon>Mycosphaerellaceae</taxon>
        <taxon>Lecanosticta</taxon>
    </lineage>
</organism>
<feature type="transmembrane region" description="Helical" evidence="1">
    <location>
        <begin position="370"/>
        <end position="388"/>
    </location>
</feature>
<keyword evidence="1" id="KW-0472">Membrane</keyword>
<name>A0AAI8YTB7_9PEZI</name>
<proteinExistence type="predicted"/>
<comment type="caution">
    <text evidence="2">The sequence shown here is derived from an EMBL/GenBank/DDBJ whole genome shotgun (WGS) entry which is preliminary data.</text>
</comment>
<feature type="transmembrane region" description="Helical" evidence="1">
    <location>
        <begin position="400"/>
        <end position="422"/>
    </location>
</feature>
<dbReference type="AlphaFoldDB" id="A0AAI8YTB7"/>
<keyword evidence="1" id="KW-0812">Transmembrane</keyword>
<evidence type="ECO:0000313" key="3">
    <source>
        <dbReference type="Proteomes" id="UP001296104"/>
    </source>
</evidence>